<dbReference type="OrthoDB" id="1624675at2"/>
<evidence type="ECO:0000313" key="2">
    <source>
        <dbReference type="Proteomes" id="UP000198943"/>
    </source>
</evidence>
<reference evidence="2" key="1">
    <citation type="submission" date="2016-10" db="EMBL/GenBank/DDBJ databases">
        <authorList>
            <person name="Varghese N."/>
            <person name="Submissions S."/>
        </authorList>
    </citation>
    <scope>NUCLEOTIDE SEQUENCE [LARGE SCALE GENOMIC DNA]</scope>
    <source>
        <strain evidence="2">DSM 11005</strain>
    </source>
</reference>
<dbReference type="RefSeq" id="WP_093730993.1">
    <property type="nucleotide sequence ID" value="NZ_FMYW01000015.1"/>
</dbReference>
<keyword evidence="2" id="KW-1185">Reference proteome</keyword>
<gene>
    <name evidence="1" type="ORF">SAMN04487864_11535</name>
</gene>
<organism evidence="1 2">
    <name type="scientific">Succiniclasticum ruminis</name>
    <dbReference type="NCBI Taxonomy" id="40841"/>
    <lineage>
        <taxon>Bacteria</taxon>
        <taxon>Bacillati</taxon>
        <taxon>Bacillota</taxon>
        <taxon>Negativicutes</taxon>
        <taxon>Acidaminococcales</taxon>
        <taxon>Acidaminococcaceae</taxon>
        <taxon>Succiniclasticum</taxon>
    </lineage>
</organism>
<evidence type="ECO:0000313" key="1">
    <source>
        <dbReference type="EMBL" id="SDC69746.1"/>
    </source>
</evidence>
<name>A0A1G6NR04_9FIRM</name>
<dbReference type="Proteomes" id="UP000198943">
    <property type="component" value="Unassembled WGS sequence"/>
</dbReference>
<protein>
    <submittedName>
        <fullName evidence="1">Uncharacterized protein</fullName>
    </submittedName>
</protein>
<dbReference type="EMBL" id="FMYW01000015">
    <property type="protein sequence ID" value="SDC69746.1"/>
    <property type="molecule type" value="Genomic_DNA"/>
</dbReference>
<proteinExistence type="predicted"/>
<accession>A0A1G6NR04</accession>
<sequence length="114" mass="13167">MITKQEFWDLKDGKGTVLLRNTYDCSAALELAAEVNKGGGPMMGKRSDDCEVLGFIPNEEWLYDMYLIAARSAQRRGDMGKYTEYIKKYFRNKNKFATPHRRIYWQGSSAVILK</sequence>
<dbReference type="AlphaFoldDB" id="A0A1G6NR04"/>